<dbReference type="Proteomes" id="UP000241771">
    <property type="component" value="Unassembled WGS sequence"/>
</dbReference>
<organism evidence="4 5">
    <name type="scientific">Photobacterium sanctipauli</name>
    <dbReference type="NCBI Taxonomy" id="1342794"/>
    <lineage>
        <taxon>Bacteria</taxon>
        <taxon>Pseudomonadati</taxon>
        <taxon>Pseudomonadota</taxon>
        <taxon>Gammaproteobacteria</taxon>
        <taxon>Vibrionales</taxon>
        <taxon>Vibrionaceae</taxon>
        <taxon>Photobacterium</taxon>
    </lineage>
</organism>
<keyword evidence="2" id="KW-0129">CBS domain</keyword>
<keyword evidence="1" id="KW-0677">Repeat</keyword>
<dbReference type="AlphaFoldDB" id="A0A2T3NWB9"/>
<dbReference type="InterPro" id="IPR014710">
    <property type="entry name" value="RmlC-like_jellyroll"/>
</dbReference>
<dbReference type="Pfam" id="PF00571">
    <property type="entry name" value="CBS"/>
    <property type="match status" value="2"/>
</dbReference>
<feature type="domain" description="CBS" evidence="3">
    <location>
        <begin position="231"/>
        <end position="287"/>
    </location>
</feature>
<dbReference type="PROSITE" id="PS51371">
    <property type="entry name" value="CBS"/>
    <property type="match status" value="2"/>
</dbReference>
<dbReference type="PANTHER" id="PTHR48108">
    <property type="entry name" value="CBS DOMAIN-CONTAINING PROTEIN CBSX2, CHLOROPLASTIC"/>
    <property type="match status" value="1"/>
</dbReference>
<evidence type="ECO:0000259" key="3">
    <source>
        <dbReference type="PROSITE" id="PS51371"/>
    </source>
</evidence>
<dbReference type="SUPFAM" id="SSF51206">
    <property type="entry name" value="cAMP-binding domain-like"/>
    <property type="match status" value="1"/>
</dbReference>
<dbReference type="InterPro" id="IPR046342">
    <property type="entry name" value="CBS_dom_sf"/>
</dbReference>
<dbReference type="InterPro" id="IPR005105">
    <property type="entry name" value="GlnD_Uridyltrans_N"/>
</dbReference>
<dbReference type="InterPro" id="IPR051462">
    <property type="entry name" value="CBS_domain-containing"/>
</dbReference>
<evidence type="ECO:0000256" key="1">
    <source>
        <dbReference type="ARBA" id="ARBA00022737"/>
    </source>
</evidence>
<accession>A0A2T3NWB9</accession>
<name>A0A2T3NWB9_9GAMM</name>
<dbReference type="CDD" id="cd00038">
    <property type="entry name" value="CAP_ED"/>
    <property type="match status" value="1"/>
</dbReference>
<evidence type="ECO:0000313" key="5">
    <source>
        <dbReference type="Proteomes" id="UP000241771"/>
    </source>
</evidence>
<dbReference type="Gene3D" id="2.60.120.10">
    <property type="entry name" value="Jelly Rolls"/>
    <property type="match status" value="1"/>
</dbReference>
<gene>
    <name evidence="4" type="ORF">C9I98_06560</name>
</gene>
<evidence type="ECO:0000256" key="2">
    <source>
        <dbReference type="PROSITE-ProRule" id="PRU00703"/>
    </source>
</evidence>
<dbReference type="InterPro" id="IPR000595">
    <property type="entry name" value="cNMP-bd_dom"/>
</dbReference>
<dbReference type="SMART" id="SM00116">
    <property type="entry name" value="CBS"/>
    <property type="match status" value="2"/>
</dbReference>
<dbReference type="Gene3D" id="3.10.580.10">
    <property type="entry name" value="CBS-domain"/>
    <property type="match status" value="1"/>
</dbReference>
<evidence type="ECO:0000313" key="4">
    <source>
        <dbReference type="EMBL" id="PSW20508.1"/>
    </source>
</evidence>
<protein>
    <submittedName>
        <fullName evidence="4">Histidine kinase</fullName>
    </submittedName>
</protein>
<proteinExistence type="predicted"/>
<comment type="caution">
    <text evidence="4">The sequence shown here is derived from an EMBL/GenBank/DDBJ whole genome shotgun (WGS) entry which is preliminary data.</text>
</comment>
<dbReference type="GO" id="GO:0008773">
    <property type="term" value="F:[protein-PII] uridylyltransferase activity"/>
    <property type="evidence" value="ECO:0007669"/>
    <property type="project" value="InterPro"/>
</dbReference>
<reference evidence="4 5" key="1">
    <citation type="submission" date="2018-01" db="EMBL/GenBank/DDBJ databases">
        <title>Whole genome sequencing of Histamine producing bacteria.</title>
        <authorList>
            <person name="Butler K."/>
        </authorList>
    </citation>
    <scope>NUCLEOTIDE SEQUENCE [LARGE SCALE GENOMIC DNA]</scope>
    <source>
        <strain evidence="4 5">DSM 100436</strain>
    </source>
</reference>
<dbReference type="InterPro" id="IPR018490">
    <property type="entry name" value="cNMP-bd_dom_sf"/>
</dbReference>
<dbReference type="GO" id="GO:0016301">
    <property type="term" value="F:kinase activity"/>
    <property type="evidence" value="ECO:0007669"/>
    <property type="project" value="UniProtKB-KW"/>
</dbReference>
<dbReference type="RefSeq" id="WP_107271751.1">
    <property type="nucleotide sequence ID" value="NZ_PYMA01000003.1"/>
</dbReference>
<sequence length="625" mass="70807">MPQTLLPNIVEFIAHVDPFDKLPSECQRQIAASIKITYMAQGERIHFSTEQEESYLYIIRTGSMEQRKSNGVLRAKLGEEDIFGFSFLKTEEGTNSQDEMAYIATAMENTLLYLVPHSKLKVILESFPEYAQHFAAQAQVRIQSALSVVWSDDEKGLFFKKVSEVASGRVAVVPADMTIQQTAYTMTIEERSSMAVVTEDDKIAGVITDRDLAKRVIALGLSTEQPIRDVMTRNPLLIDPDDLVMKAASMMMQHNVRSLPVVKNEQVVGLLTTTHLVQEHRVQAIFLIEKIKYTNSLEALPALTAERQAIFEALVEGNVGSQIIGQVMSMIMDAYNRRIIQLVEAKMGEPPCEYAWVVAGSHARNEIHLLSDQDNAIILSDEVNDDERMYFQLMAMDVCKWLDACGYSLCSGKYMASVPKWCQPLSVWKEYYRKWTANPEYERLLNISVFLEVRSIYGAHELSEQLQAHLHQLLMDNRSFLPILTKEATTIHPPLGIFNNFVLEKNGEHTNTLNIKKFALNLIVDLARIYSLSTGGSATGTEERFRYAHEQGVLSEDSLKNVIGAYRFITRVRYAHQLDALKKGETPNNNISPDMFGSFERKHLKDAFRIVSELQEAVKLNYSNQ</sequence>
<dbReference type="Pfam" id="PF10335">
    <property type="entry name" value="DUF294_C"/>
    <property type="match status" value="1"/>
</dbReference>
<dbReference type="SUPFAM" id="SSF54631">
    <property type="entry name" value="CBS-domain pair"/>
    <property type="match status" value="1"/>
</dbReference>
<keyword evidence="4" id="KW-0808">Transferase</keyword>
<dbReference type="PANTHER" id="PTHR48108:SF26">
    <property type="entry name" value="CBS DOMAIN-CONTAINING PROTEIN DDB_G0289609"/>
    <property type="match status" value="1"/>
</dbReference>
<dbReference type="EMBL" id="PYMA01000003">
    <property type="protein sequence ID" value="PSW20508.1"/>
    <property type="molecule type" value="Genomic_DNA"/>
</dbReference>
<keyword evidence="4" id="KW-0418">Kinase</keyword>
<dbReference type="InterPro" id="IPR000644">
    <property type="entry name" value="CBS_dom"/>
</dbReference>
<feature type="domain" description="CBS" evidence="3">
    <location>
        <begin position="165"/>
        <end position="223"/>
    </location>
</feature>
<dbReference type="CDD" id="cd05401">
    <property type="entry name" value="NT_GlnE_GlnD_like"/>
    <property type="match status" value="1"/>
</dbReference>
<dbReference type="InterPro" id="IPR018821">
    <property type="entry name" value="DUF294_put_nucleoTrafse_sb-bd"/>
</dbReference>
<keyword evidence="5" id="KW-1185">Reference proteome</keyword>
<dbReference type="Pfam" id="PF03445">
    <property type="entry name" value="DUF294"/>
    <property type="match status" value="1"/>
</dbReference>